<proteinExistence type="predicted"/>
<evidence type="ECO:0000313" key="2">
    <source>
        <dbReference type="EMBL" id="KAF2002651.1"/>
    </source>
</evidence>
<dbReference type="EMBL" id="ML977576">
    <property type="protein sequence ID" value="KAF2002651.1"/>
    <property type="molecule type" value="Genomic_DNA"/>
</dbReference>
<evidence type="ECO:0000313" key="3">
    <source>
        <dbReference type="Proteomes" id="UP000799779"/>
    </source>
</evidence>
<protein>
    <submittedName>
        <fullName evidence="2">Uncharacterized protein</fullName>
    </submittedName>
</protein>
<keyword evidence="3" id="KW-1185">Reference proteome</keyword>
<feature type="compositionally biased region" description="Low complexity" evidence="1">
    <location>
        <begin position="99"/>
        <end position="116"/>
    </location>
</feature>
<evidence type="ECO:0000256" key="1">
    <source>
        <dbReference type="SAM" id="MobiDB-lite"/>
    </source>
</evidence>
<dbReference type="Proteomes" id="UP000799779">
    <property type="component" value="Unassembled WGS sequence"/>
</dbReference>
<sequence length="302" mass="31288">MGSGWLRGAAPGPALPVLGSVLGSAEDARASWAGGRAARVDARWNAGPGRRCWTGRRLALARVLGRGGRWGASREREQQDQAASTPARAVYKEPQDPQASSGSTRGRRGAGAAASTTASSRRRLFALVAAASPNVTNVRKTWGFLVSRPAGSLGHNHRFFSENPAQNRRKARIALQGVGERADSDGGGPDHRAALADPAWWQAKGDHLALAQRGTRAVSFTRACQAGVLIGRPAGAAESRLRLRAVQHSSSAGSLEPAANQSAATPDAVPVATPQSAVDLLARTLSAHSRASAAAMIKGSGL</sequence>
<feature type="region of interest" description="Disordered" evidence="1">
    <location>
        <begin position="69"/>
        <end position="116"/>
    </location>
</feature>
<dbReference type="AlphaFoldDB" id="A0A6A5WR27"/>
<accession>A0A6A5WR27</accession>
<gene>
    <name evidence="2" type="ORF">P154DRAFT_573855</name>
</gene>
<organism evidence="2 3">
    <name type="scientific">Amniculicola lignicola CBS 123094</name>
    <dbReference type="NCBI Taxonomy" id="1392246"/>
    <lineage>
        <taxon>Eukaryota</taxon>
        <taxon>Fungi</taxon>
        <taxon>Dikarya</taxon>
        <taxon>Ascomycota</taxon>
        <taxon>Pezizomycotina</taxon>
        <taxon>Dothideomycetes</taxon>
        <taxon>Pleosporomycetidae</taxon>
        <taxon>Pleosporales</taxon>
        <taxon>Amniculicolaceae</taxon>
        <taxon>Amniculicola</taxon>
    </lineage>
</organism>
<reference evidence="2" key="1">
    <citation type="journal article" date="2020" name="Stud. Mycol.">
        <title>101 Dothideomycetes genomes: a test case for predicting lifestyles and emergence of pathogens.</title>
        <authorList>
            <person name="Haridas S."/>
            <person name="Albert R."/>
            <person name="Binder M."/>
            <person name="Bloem J."/>
            <person name="Labutti K."/>
            <person name="Salamov A."/>
            <person name="Andreopoulos B."/>
            <person name="Baker S."/>
            <person name="Barry K."/>
            <person name="Bills G."/>
            <person name="Bluhm B."/>
            <person name="Cannon C."/>
            <person name="Castanera R."/>
            <person name="Culley D."/>
            <person name="Daum C."/>
            <person name="Ezra D."/>
            <person name="Gonzalez J."/>
            <person name="Henrissat B."/>
            <person name="Kuo A."/>
            <person name="Liang C."/>
            <person name="Lipzen A."/>
            <person name="Lutzoni F."/>
            <person name="Magnuson J."/>
            <person name="Mondo S."/>
            <person name="Nolan M."/>
            <person name="Ohm R."/>
            <person name="Pangilinan J."/>
            <person name="Park H.-J."/>
            <person name="Ramirez L."/>
            <person name="Alfaro M."/>
            <person name="Sun H."/>
            <person name="Tritt A."/>
            <person name="Yoshinaga Y."/>
            <person name="Zwiers L.-H."/>
            <person name="Turgeon B."/>
            <person name="Goodwin S."/>
            <person name="Spatafora J."/>
            <person name="Crous P."/>
            <person name="Grigoriev I."/>
        </authorList>
    </citation>
    <scope>NUCLEOTIDE SEQUENCE</scope>
    <source>
        <strain evidence="2">CBS 123094</strain>
    </source>
</reference>
<feature type="region of interest" description="Disordered" evidence="1">
    <location>
        <begin position="251"/>
        <end position="270"/>
    </location>
</feature>
<name>A0A6A5WR27_9PLEO</name>